<keyword evidence="3" id="KW-0687">Ribonucleoprotein</keyword>
<protein>
    <recommendedName>
        <fullName evidence="7">Ribosomal protein S21</fullName>
    </recommendedName>
</protein>
<comment type="similarity">
    <text evidence="1">Belongs to the bacterial ribosomal protein bS21 family.</text>
</comment>
<evidence type="ECO:0000256" key="1">
    <source>
        <dbReference type="ARBA" id="ARBA00006640"/>
    </source>
</evidence>
<dbReference type="Proteomes" id="UP001565368">
    <property type="component" value="Unassembled WGS sequence"/>
</dbReference>
<evidence type="ECO:0000256" key="2">
    <source>
        <dbReference type="ARBA" id="ARBA00022980"/>
    </source>
</evidence>
<evidence type="ECO:0000256" key="4">
    <source>
        <dbReference type="SAM" id="MobiDB-lite"/>
    </source>
</evidence>
<evidence type="ECO:0000313" key="5">
    <source>
        <dbReference type="EMBL" id="KAL1407747.1"/>
    </source>
</evidence>
<dbReference type="Pfam" id="PF01165">
    <property type="entry name" value="Ribosomal_S21"/>
    <property type="match status" value="1"/>
</dbReference>
<gene>
    <name evidence="5" type="ORF">Q8F55_007181</name>
</gene>
<dbReference type="EMBL" id="JBBXJM010000005">
    <property type="protein sequence ID" value="KAL1407747.1"/>
    <property type="molecule type" value="Genomic_DNA"/>
</dbReference>
<evidence type="ECO:0000313" key="6">
    <source>
        <dbReference type="Proteomes" id="UP001565368"/>
    </source>
</evidence>
<organism evidence="5 6">
    <name type="scientific">Vanrija albida</name>
    <dbReference type="NCBI Taxonomy" id="181172"/>
    <lineage>
        <taxon>Eukaryota</taxon>
        <taxon>Fungi</taxon>
        <taxon>Dikarya</taxon>
        <taxon>Basidiomycota</taxon>
        <taxon>Agaricomycotina</taxon>
        <taxon>Tremellomycetes</taxon>
        <taxon>Trichosporonales</taxon>
        <taxon>Trichosporonaceae</taxon>
        <taxon>Vanrija</taxon>
    </lineage>
</organism>
<feature type="compositionally biased region" description="Low complexity" evidence="4">
    <location>
        <begin position="43"/>
        <end position="62"/>
    </location>
</feature>
<dbReference type="GeneID" id="95988224"/>
<dbReference type="RefSeq" id="XP_069207691.1">
    <property type="nucleotide sequence ID" value="XM_069355620.1"/>
</dbReference>
<reference evidence="5 6" key="1">
    <citation type="submission" date="2023-08" db="EMBL/GenBank/DDBJ databases">
        <title>Annotated Genome Sequence of Vanrija albida AlHP1.</title>
        <authorList>
            <person name="Herzog R."/>
        </authorList>
    </citation>
    <scope>NUCLEOTIDE SEQUENCE [LARGE SCALE GENOMIC DNA]</scope>
    <source>
        <strain evidence="5 6">AlHP1</strain>
    </source>
</reference>
<name>A0ABR3PZL5_9TREE</name>
<feature type="region of interest" description="Disordered" evidence="4">
    <location>
        <begin position="43"/>
        <end position="75"/>
    </location>
</feature>
<keyword evidence="2" id="KW-0689">Ribosomal protein</keyword>
<dbReference type="InterPro" id="IPR001911">
    <property type="entry name" value="Ribosomal_bS21"/>
</dbReference>
<accession>A0ABR3PZL5</accession>
<evidence type="ECO:0000256" key="3">
    <source>
        <dbReference type="ARBA" id="ARBA00023274"/>
    </source>
</evidence>
<sequence length="196" mass="21876">MAFLFRTAVARAPLTAPRLALPLAPRAAPLAFAYARFNSTFPSSPSSSLPSSSTDSPSDPLSAPEPAPEPILFNTAAPSSDPSRIALPDASHLVPDLPNADAWWRASTLTAGRAFPGTRFSGRSLPVRSGNMYSQTYQNLAMRLSVGNVRKDFKRFEYHETAAKRRVRLRSERHRRRFKEEVRQRVQQVQMLRARK</sequence>
<proteinExistence type="inferred from homology"/>
<evidence type="ECO:0008006" key="7">
    <source>
        <dbReference type="Google" id="ProtNLM"/>
    </source>
</evidence>
<comment type="caution">
    <text evidence="5">The sequence shown here is derived from an EMBL/GenBank/DDBJ whole genome shotgun (WGS) entry which is preliminary data.</text>
</comment>
<keyword evidence="6" id="KW-1185">Reference proteome</keyword>